<dbReference type="SUPFAM" id="SSF55073">
    <property type="entry name" value="Nucleotide cyclase"/>
    <property type="match status" value="1"/>
</dbReference>
<dbReference type="SMART" id="SM00267">
    <property type="entry name" value="GGDEF"/>
    <property type="match status" value="1"/>
</dbReference>
<gene>
    <name evidence="7" type="ORF">DesU5LDRAFT_0401</name>
</gene>
<dbReference type="Pfam" id="PF00990">
    <property type="entry name" value="GGDEF"/>
    <property type="match status" value="1"/>
</dbReference>
<dbReference type="Gene3D" id="3.30.70.270">
    <property type="match status" value="1"/>
</dbReference>
<dbReference type="Gene3D" id="3.40.50.2300">
    <property type="match status" value="1"/>
</dbReference>
<dbReference type="SMART" id="SM00448">
    <property type="entry name" value="REC"/>
    <property type="match status" value="1"/>
</dbReference>
<keyword evidence="3" id="KW-0597">Phosphoprotein</keyword>
<dbReference type="GO" id="GO:0052621">
    <property type="term" value="F:diguanylate cyclase activity"/>
    <property type="evidence" value="ECO:0007669"/>
    <property type="project" value="UniProtKB-EC"/>
</dbReference>
<dbReference type="OrthoDB" id="9778432at2"/>
<dbReference type="GO" id="GO:0043709">
    <property type="term" value="P:cell adhesion involved in single-species biofilm formation"/>
    <property type="evidence" value="ECO:0007669"/>
    <property type="project" value="TreeGrafter"/>
</dbReference>
<evidence type="ECO:0000259" key="6">
    <source>
        <dbReference type="PROSITE" id="PS50887"/>
    </source>
</evidence>
<organism evidence="7">
    <name type="scientific">Desulfovibrio sp. U5L</name>
    <dbReference type="NCBI Taxonomy" id="596152"/>
    <lineage>
        <taxon>Bacteria</taxon>
        <taxon>Pseudomonadati</taxon>
        <taxon>Thermodesulfobacteriota</taxon>
        <taxon>Desulfovibrionia</taxon>
        <taxon>Desulfovibrionales</taxon>
        <taxon>Desulfovibrionaceae</taxon>
        <taxon>Desulfovibrio</taxon>
    </lineage>
</organism>
<dbReference type="CDD" id="cd01949">
    <property type="entry name" value="GGDEF"/>
    <property type="match status" value="1"/>
</dbReference>
<feature type="domain" description="Response regulatory" evidence="5">
    <location>
        <begin position="4"/>
        <end position="121"/>
    </location>
</feature>
<dbReference type="GO" id="GO:0005886">
    <property type="term" value="C:plasma membrane"/>
    <property type="evidence" value="ECO:0007669"/>
    <property type="project" value="TreeGrafter"/>
</dbReference>
<dbReference type="InterPro" id="IPR011006">
    <property type="entry name" value="CheY-like_superfamily"/>
</dbReference>
<evidence type="ECO:0000259" key="5">
    <source>
        <dbReference type="PROSITE" id="PS50110"/>
    </source>
</evidence>
<comment type="catalytic activity">
    <reaction evidence="2">
        <text>2 GTP = 3',3'-c-di-GMP + 2 diphosphate</text>
        <dbReference type="Rhea" id="RHEA:24898"/>
        <dbReference type="ChEBI" id="CHEBI:33019"/>
        <dbReference type="ChEBI" id="CHEBI:37565"/>
        <dbReference type="ChEBI" id="CHEBI:58805"/>
        <dbReference type="EC" id="2.7.7.65"/>
    </reaction>
</comment>
<dbReference type="HOGENOM" id="CLU_000445_11_28_7"/>
<feature type="modified residue" description="4-aspartylphosphate" evidence="3">
    <location>
        <position position="56"/>
    </location>
</feature>
<dbReference type="InterPro" id="IPR000160">
    <property type="entry name" value="GGDEF_dom"/>
</dbReference>
<protein>
    <recommendedName>
        <fullName evidence="1">diguanylate cyclase</fullName>
        <ecNumber evidence="1">2.7.7.65</ecNumber>
    </recommendedName>
</protein>
<dbReference type="Pfam" id="PF00072">
    <property type="entry name" value="Response_reg"/>
    <property type="match status" value="1"/>
</dbReference>
<dbReference type="STRING" id="596152.DesU5LDRAFT_0401"/>
<dbReference type="InterPro" id="IPR029787">
    <property type="entry name" value="Nucleotide_cyclase"/>
</dbReference>
<feature type="domain" description="GGDEF" evidence="6">
    <location>
        <begin position="165"/>
        <end position="298"/>
    </location>
</feature>
<dbReference type="InterPro" id="IPR001789">
    <property type="entry name" value="Sig_transdc_resp-reg_receiver"/>
</dbReference>
<dbReference type="EC" id="2.7.7.65" evidence="1"/>
<evidence type="ECO:0000256" key="2">
    <source>
        <dbReference type="ARBA" id="ARBA00034247"/>
    </source>
</evidence>
<dbReference type="CDD" id="cd00156">
    <property type="entry name" value="REC"/>
    <property type="match status" value="1"/>
</dbReference>
<dbReference type="eggNOG" id="COG3706">
    <property type="taxonomic scope" value="Bacteria"/>
</dbReference>
<evidence type="ECO:0000256" key="1">
    <source>
        <dbReference type="ARBA" id="ARBA00012528"/>
    </source>
</evidence>
<dbReference type="SUPFAM" id="SSF52172">
    <property type="entry name" value="CheY-like"/>
    <property type="match status" value="1"/>
</dbReference>
<feature type="region of interest" description="Disordered" evidence="4">
    <location>
        <begin position="285"/>
        <end position="333"/>
    </location>
</feature>
<proteinExistence type="predicted"/>
<dbReference type="GO" id="GO:1902201">
    <property type="term" value="P:negative regulation of bacterial-type flagellum-dependent cell motility"/>
    <property type="evidence" value="ECO:0007669"/>
    <property type="project" value="TreeGrafter"/>
</dbReference>
<dbReference type="PANTHER" id="PTHR45138">
    <property type="entry name" value="REGULATORY COMPONENTS OF SENSORY TRANSDUCTION SYSTEM"/>
    <property type="match status" value="1"/>
</dbReference>
<dbReference type="InterPro" id="IPR043128">
    <property type="entry name" value="Rev_trsase/Diguanyl_cyclase"/>
</dbReference>
<dbReference type="InterPro" id="IPR050469">
    <property type="entry name" value="Diguanylate_Cyclase"/>
</dbReference>
<evidence type="ECO:0000256" key="3">
    <source>
        <dbReference type="PROSITE-ProRule" id="PRU00169"/>
    </source>
</evidence>
<dbReference type="PROSITE" id="PS50110">
    <property type="entry name" value="RESPONSE_REGULATORY"/>
    <property type="match status" value="1"/>
</dbReference>
<dbReference type="GO" id="GO:0000160">
    <property type="term" value="P:phosphorelay signal transduction system"/>
    <property type="evidence" value="ECO:0007669"/>
    <property type="project" value="InterPro"/>
</dbReference>
<reference evidence="7" key="1">
    <citation type="submission" date="2011-11" db="EMBL/GenBank/DDBJ databases">
        <title>Improved High-Quality Draft sequence of Desulfovibrio sp. U5L.</title>
        <authorList>
            <consortium name="US DOE Joint Genome Institute"/>
            <person name="Lucas S."/>
            <person name="Han J."/>
            <person name="Lapidus A."/>
            <person name="Cheng J.-F."/>
            <person name="Goodwin L."/>
            <person name="Pitluck S."/>
            <person name="Peters L."/>
            <person name="Ovchinnikova G."/>
            <person name="Held B."/>
            <person name="Detter J.C."/>
            <person name="Han C."/>
            <person name="Tapia R."/>
            <person name="Land M."/>
            <person name="Hauser L."/>
            <person name="Kyrpides N."/>
            <person name="Ivanova N."/>
            <person name="Pagani I."/>
            <person name="Gabster J."/>
            <person name="Walker C."/>
            <person name="Stolyar S."/>
            <person name="Stahl D."/>
            <person name="Arkin A."/>
            <person name="Dehal P."/>
            <person name="Hazen T."/>
            <person name="Woyke T."/>
        </authorList>
    </citation>
    <scope>NUCLEOTIDE SEQUENCE [LARGE SCALE GENOMIC DNA]</scope>
    <source>
        <strain evidence="7">U5L</strain>
    </source>
</reference>
<name>I2PX51_9BACT</name>
<evidence type="ECO:0000256" key="4">
    <source>
        <dbReference type="SAM" id="MobiDB-lite"/>
    </source>
</evidence>
<evidence type="ECO:0000313" key="7">
    <source>
        <dbReference type="EMBL" id="EIG52107.1"/>
    </source>
</evidence>
<accession>I2PX51</accession>
<dbReference type="AlphaFoldDB" id="I2PX51"/>
<dbReference type="PROSITE" id="PS50887">
    <property type="entry name" value="GGDEF"/>
    <property type="match status" value="1"/>
</dbReference>
<dbReference type="EMBL" id="JH600068">
    <property type="protein sequence ID" value="EIG52107.1"/>
    <property type="molecule type" value="Genomic_DNA"/>
</dbReference>
<sequence length="333" mass="36886">MTLRIVLIEDDYGDAELVRAYLEDDADHAFTLEHVSLLEHGIKALEDEAADVALLDLNLPDSTGLTTFTTLRLQFPDIPIIVLSGLDDKDVSTMAVREGAQDFIVKGSFDGKILFRAILHAIERHQIYRELAGAALSDELTGLFNRRGFLALAGQMFKSAQRLARSAFLLYADLDGMKNVNDGLGHKEGDRMLGDMAHVLRETFREADVVARLGGDEFAVFGLQETNFEVIKPKERLLHNMAAFNSSAGRPYQLAASVGVSCLELDCARCLDDLVSCADARMYEEKRTHSNRSTPRRQPPVGCLAPPARDQEGFARPTQTTQRGIPHPYPRNT</sequence>
<dbReference type="PANTHER" id="PTHR45138:SF9">
    <property type="entry name" value="DIGUANYLATE CYCLASE DGCM-RELATED"/>
    <property type="match status" value="1"/>
</dbReference>
<dbReference type="NCBIfam" id="TIGR00254">
    <property type="entry name" value="GGDEF"/>
    <property type="match status" value="1"/>
</dbReference>